<reference evidence="2" key="1">
    <citation type="submission" date="2014-11" db="EMBL/GenBank/DDBJ databases">
        <authorList>
            <person name="Amaro Gonzalez C."/>
        </authorList>
    </citation>
    <scope>NUCLEOTIDE SEQUENCE</scope>
</reference>
<evidence type="ECO:0000256" key="1">
    <source>
        <dbReference type="SAM" id="Phobius"/>
    </source>
</evidence>
<feature type="transmembrane region" description="Helical" evidence="1">
    <location>
        <begin position="28"/>
        <end position="46"/>
    </location>
</feature>
<sequence>MYCDATKGIWVLPTRGHYRLYSQIWPELWVIAITLVVAHYLIMGSLRGIASRPREWEYLSLGKLGYTQ</sequence>
<protein>
    <submittedName>
        <fullName evidence="2">Uncharacterized protein</fullName>
    </submittedName>
</protein>
<dbReference type="AlphaFoldDB" id="A0A0E9S1X6"/>
<accession>A0A0E9S1X6</accession>
<keyword evidence="1" id="KW-0812">Transmembrane</keyword>
<keyword evidence="1" id="KW-0472">Membrane</keyword>
<proteinExistence type="predicted"/>
<organism evidence="2">
    <name type="scientific">Anguilla anguilla</name>
    <name type="common">European freshwater eel</name>
    <name type="synonym">Muraena anguilla</name>
    <dbReference type="NCBI Taxonomy" id="7936"/>
    <lineage>
        <taxon>Eukaryota</taxon>
        <taxon>Metazoa</taxon>
        <taxon>Chordata</taxon>
        <taxon>Craniata</taxon>
        <taxon>Vertebrata</taxon>
        <taxon>Euteleostomi</taxon>
        <taxon>Actinopterygii</taxon>
        <taxon>Neopterygii</taxon>
        <taxon>Teleostei</taxon>
        <taxon>Anguilliformes</taxon>
        <taxon>Anguillidae</taxon>
        <taxon>Anguilla</taxon>
    </lineage>
</organism>
<keyword evidence="1" id="KW-1133">Transmembrane helix</keyword>
<reference evidence="2" key="2">
    <citation type="journal article" date="2015" name="Fish Shellfish Immunol.">
        <title>Early steps in the European eel (Anguilla anguilla)-Vibrio vulnificus interaction in the gills: Role of the RtxA13 toxin.</title>
        <authorList>
            <person name="Callol A."/>
            <person name="Pajuelo D."/>
            <person name="Ebbesson L."/>
            <person name="Teles M."/>
            <person name="MacKenzie S."/>
            <person name="Amaro C."/>
        </authorList>
    </citation>
    <scope>NUCLEOTIDE SEQUENCE</scope>
</reference>
<evidence type="ECO:0000313" key="2">
    <source>
        <dbReference type="EMBL" id="JAH35217.1"/>
    </source>
</evidence>
<dbReference type="EMBL" id="GBXM01073360">
    <property type="protein sequence ID" value="JAH35217.1"/>
    <property type="molecule type" value="Transcribed_RNA"/>
</dbReference>
<name>A0A0E9S1X6_ANGAN</name>